<dbReference type="InterPro" id="IPR010104">
    <property type="entry name" value="TonB_rcpt_bac"/>
</dbReference>
<organism evidence="14 15">
    <name type="scientific">Zhongshania borealis</name>
    <dbReference type="NCBI Taxonomy" id="889488"/>
    <lineage>
        <taxon>Bacteria</taxon>
        <taxon>Pseudomonadati</taxon>
        <taxon>Pseudomonadota</taxon>
        <taxon>Gammaproteobacteria</taxon>
        <taxon>Cellvibrionales</taxon>
        <taxon>Spongiibacteraceae</taxon>
        <taxon>Zhongshania</taxon>
    </lineage>
</organism>
<keyword evidence="2 9" id="KW-0813">Transport</keyword>
<protein>
    <submittedName>
        <fullName evidence="14">TonB-dependent receptor</fullName>
    </submittedName>
</protein>
<dbReference type="PANTHER" id="PTHR40980:SF3">
    <property type="entry name" value="TONB-DEPENDENT RECEPTOR-LIKE BETA-BARREL DOMAIN-CONTAINING PROTEIN"/>
    <property type="match status" value="1"/>
</dbReference>
<dbReference type="NCBIfam" id="TIGR01782">
    <property type="entry name" value="TonB-Xanth-Caul"/>
    <property type="match status" value="1"/>
</dbReference>
<feature type="domain" description="TonB-dependent receptor-like beta-barrel" evidence="12">
    <location>
        <begin position="429"/>
        <end position="865"/>
    </location>
</feature>
<keyword evidence="5" id="KW-0732">Signal</keyword>
<dbReference type="Pfam" id="PF07715">
    <property type="entry name" value="Plug"/>
    <property type="match status" value="1"/>
</dbReference>
<evidence type="ECO:0000256" key="6">
    <source>
        <dbReference type="ARBA" id="ARBA00023077"/>
    </source>
</evidence>
<dbReference type="InterPro" id="IPR037066">
    <property type="entry name" value="Plug_dom_sf"/>
</dbReference>
<dbReference type="EMBL" id="BAABDM010000009">
    <property type="protein sequence ID" value="GAA4103929.1"/>
    <property type="molecule type" value="Genomic_DNA"/>
</dbReference>
<accession>A0ABP7X3U2</accession>
<dbReference type="Gene3D" id="2.170.130.10">
    <property type="entry name" value="TonB-dependent receptor, plug domain"/>
    <property type="match status" value="1"/>
</dbReference>
<dbReference type="InterPro" id="IPR036942">
    <property type="entry name" value="Beta-barrel_TonB_sf"/>
</dbReference>
<dbReference type="InterPro" id="IPR010917">
    <property type="entry name" value="TonB_rcpt_CS"/>
</dbReference>
<evidence type="ECO:0000256" key="8">
    <source>
        <dbReference type="ARBA" id="ARBA00023237"/>
    </source>
</evidence>
<keyword evidence="6 11" id="KW-0798">TonB box</keyword>
<keyword evidence="3 9" id="KW-1134">Transmembrane beta strand</keyword>
<comment type="subcellular location">
    <subcellularLocation>
        <location evidence="1 9">Cell outer membrane</location>
        <topology evidence="1 9">Multi-pass membrane protein</topology>
    </subcellularLocation>
</comment>
<evidence type="ECO:0000256" key="11">
    <source>
        <dbReference type="RuleBase" id="RU003357"/>
    </source>
</evidence>
<sequence length="917" mass="100491">MAMQIKTISKNVLLGVVGGVALFNYPSYAEGEVEKKEEASAKVIEEVEVVGMRLSAQSQRDAKKNSTNVSDSIFAEGMGKLPDENIAEAMQRITGVGISREDGEGSTVTIRGVDPSLNNVTMNGVVMTNGGDDNAVNFSSMSADMLKSIEVVKSPSANHDEGSLGGTVNLKTFRPLEIKRRKLNAAIQLKSNSLAEKDDVAVKGSYADKFRDESIGFVFSGFYDEQSVRNDYYNIFNWRVFPITNSTSAQTGEAVTGAYDPTGWEAGVKFNQRIRYGGTATLQIEPDTQSSLSLDLSYSMLEVDADSHQVRLTSIRKGNVVDDASGSSFYVSSDAASGNILSRQQQTETEDVLVGLTYERDLGEWNLSTNASMSQSAQTWPENRRVNFKPELSEASANWLDANGNIQTLPSLAGPVGYGIFDPATSALFQLYDDNRDVEDTYKSISFDLEGFVEYGPIVGVELGAKYFSRVKSYTQTVGNTPFTVDDNGDPVYLSDYSRDFPINDFFSGVQSNALSGWDIADFDRIFNTFLPGGFDGDQDLINTYDIETDAMAAYIMANVSAFEDRISGDFGVRLVETETRSIGHEGINFPADQGGLSIVSAVSKKKNYSNVLPSMNLRFVLNEEMLVRFSIAKVMARPPQGKLRPGTVINATNRTNVRGSGGNPMLDPTKATQFDLSWEWYFAETGLVSAAGFYKDISTFVYNATQDQIVECPEGVDDDNCALLDDPVPVNQAINGQGGKIYGLELAYQQDLNFLPGFLQGFGYILNYTYTDSEGSYVDPSEPNSEYYDGFPFLSTSEDTMNATLYWENDQYSVRLAYNYRSEYLVDPVVLDSSIWQDAVSSLDLSMSAVLSKGLKLSLAATNLTNESDRQFATLTVGQDGFEGEGNALNSGAPTWRTSYYGNTGRTVRLGLNYSF</sequence>
<evidence type="ECO:0000313" key="14">
    <source>
        <dbReference type="EMBL" id="GAA4103929.1"/>
    </source>
</evidence>
<dbReference type="Pfam" id="PF00593">
    <property type="entry name" value="TonB_dep_Rec_b-barrel"/>
    <property type="match status" value="1"/>
</dbReference>
<feature type="domain" description="TonB-dependent receptor plug" evidence="13">
    <location>
        <begin position="64"/>
        <end position="167"/>
    </location>
</feature>
<evidence type="ECO:0000259" key="13">
    <source>
        <dbReference type="Pfam" id="PF07715"/>
    </source>
</evidence>
<keyword evidence="4 9" id="KW-0812">Transmembrane</keyword>
<dbReference type="Proteomes" id="UP001500392">
    <property type="component" value="Unassembled WGS sequence"/>
</dbReference>
<keyword evidence="15" id="KW-1185">Reference proteome</keyword>
<evidence type="ECO:0000256" key="10">
    <source>
        <dbReference type="PROSITE-ProRule" id="PRU10144"/>
    </source>
</evidence>
<dbReference type="InterPro" id="IPR039426">
    <property type="entry name" value="TonB-dep_rcpt-like"/>
</dbReference>
<gene>
    <name evidence="14" type="ORF">GCM10022414_32540</name>
</gene>
<evidence type="ECO:0000256" key="9">
    <source>
        <dbReference type="PROSITE-ProRule" id="PRU01360"/>
    </source>
</evidence>
<keyword evidence="7 9" id="KW-0472">Membrane</keyword>
<evidence type="ECO:0000256" key="2">
    <source>
        <dbReference type="ARBA" id="ARBA00022448"/>
    </source>
</evidence>
<evidence type="ECO:0000256" key="3">
    <source>
        <dbReference type="ARBA" id="ARBA00022452"/>
    </source>
</evidence>
<dbReference type="RefSeq" id="WP_344938080.1">
    <property type="nucleotide sequence ID" value="NZ_BAABDM010000009.1"/>
</dbReference>
<name>A0ABP7X3U2_9GAMM</name>
<comment type="caution">
    <text evidence="14">The sequence shown here is derived from an EMBL/GenBank/DDBJ whole genome shotgun (WGS) entry which is preliminary data.</text>
</comment>
<dbReference type="InterPro" id="IPR000531">
    <property type="entry name" value="Beta-barrel_TonB"/>
</dbReference>
<evidence type="ECO:0000256" key="5">
    <source>
        <dbReference type="ARBA" id="ARBA00022729"/>
    </source>
</evidence>
<comment type="similarity">
    <text evidence="9 11">Belongs to the TonB-dependent receptor family.</text>
</comment>
<dbReference type="CDD" id="cd01347">
    <property type="entry name" value="ligand_gated_channel"/>
    <property type="match status" value="1"/>
</dbReference>
<feature type="short sequence motif" description="TonB C-terminal box" evidence="10">
    <location>
        <begin position="900"/>
        <end position="917"/>
    </location>
</feature>
<evidence type="ECO:0000256" key="4">
    <source>
        <dbReference type="ARBA" id="ARBA00022692"/>
    </source>
</evidence>
<dbReference type="SUPFAM" id="SSF56935">
    <property type="entry name" value="Porins"/>
    <property type="match status" value="1"/>
</dbReference>
<dbReference type="Gene3D" id="2.40.170.20">
    <property type="entry name" value="TonB-dependent receptor, beta-barrel domain"/>
    <property type="match status" value="1"/>
</dbReference>
<keyword evidence="14" id="KW-0675">Receptor</keyword>
<dbReference type="PROSITE" id="PS01156">
    <property type="entry name" value="TONB_DEPENDENT_REC_2"/>
    <property type="match status" value="1"/>
</dbReference>
<evidence type="ECO:0000313" key="15">
    <source>
        <dbReference type="Proteomes" id="UP001500392"/>
    </source>
</evidence>
<dbReference type="InterPro" id="IPR012910">
    <property type="entry name" value="Plug_dom"/>
</dbReference>
<evidence type="ECO:0000256" key="7">
    <source>
        <dbReference type="ARBA" id="ARBA00023136"/>
    </source>
</evidence>
<reference evidence="15" key="1">
    <citation type="journal article" date="2019" name="Int. J. Syst. Evol. Microbiol.">
        <title>The Global Catalogue of Microorganisms (GCM) 10K type strain sequencing project: providing services to taxonomists for standard genome sequencing and annotation.</title>
        <authorList>
            <consortium name="The Broad Institute Genomics Platform"/>
            <consortium name="The Broad Institute Genome Sequencing Center for Infectious Disease"/>
            <person name="Wu L."/>
            <person name="Ma J."/>
        </authorList>
    </citation>
    <scope>NUCLEOTIDE SEQUENCE [LARGE SCALE GENOMIC DNA]</scope>
    <source>
        <strain evidence="15">JCM 17304</strain>
    </source>
</reference>
<dbReference type="PANTHER" id="PTHR40980">
    <property type="entry name" value="PLUG DOMAIN-CONTAINING PROTEIN"/>
    <property type="match status" value="1"/>
</dbReference>
<evidence type="ECO:0000256" key="1">
    <source>
        <dbReference type="ARBA" id="ARBA00004571"/>
    </source>
</evidence>
<keyword evidence="8 9" id="KW-0998">Cell outer membrane</keyword>
<evidence type="ECO:0000259" key="12">
    <source>
        <dbReference type="Pfam" id="PF00593"/>
    </source>
</evidence>
<dbReference type="PROSITE" id="PS52016">
    <property type="entry name" value="TONB_DEPENDENT_REC_3"/>
    <property type="match status" value="1"/>
</dbReference>
<proteinExistence type="inferred from homology"/>